<feature type="domain" description="DUF11" evidence="2">
    <location>
        <begin position="604"/>
        <end position="691"/>
    </location>
</feature>
<protein>
    <recommendedName>
        <fullName evidence="2">DUF11 domain-containing protein</fullName>
    </recommendedName>
</protein>
<gene>
    <name evidence="3" type="ORF">NB063_26185</name>
</gene>
<dbReference type="Proteomes" id="UP001202961">
    <property type="component" value="Unassembled WGS sequence"/>
</dbReference>
<name>A0ABT0UAT8_9BACT</name>
<feature type="region of interest" description="Disordered" evidence="1">
    <location>
        <begin position="82"/>
        <end position="224"/>
    </location>
</feature>
<dbReference type="Gene3D" id="2.60.40.10">
    <property type="entry name" value="Immunoglobulins"/>
    <property type="match status" value="2"/>
</dbReference>
<feature type="compositionally biased region" description="Basic and acidic residues" evidence="1">
    <location>
        <begin position="296"/>
        <end position="307"/>
    </location>
</feature>
<keyword evidence="4" id="KW-1185">Reference proteome</keyword>
<dbReference type="InterPro" id="IPR013783">
    <property type="entry name" value="Ig-like_fold"/>
</dbReference>
<feature type="region of interest" description="Disordered" evidence="1">
    <location>
        <begin position="404"/>
        <end position="481"/>
    </location>
</feature>
<feature type="compositionally biased region" description="Polar residues" evidence="1">
    <location>
        <begin position="453"/>
        <end position="465"/>
    </location>
</feature>
<dbReference type="PANTHER" id="PTHR34819">
    <property type="entry name" value="LARGE CYSTEINE-RICH PERIPLASMIC PROTEIN OMCB"/>
    <property type="match status" value="1"/>
</dbReference>
<evidence type="ECO:0000313" key="4">
    <source>
        <dbReference type="Proteomes" id="UP001202961"/>
    </source>
</evidence>
<evidence type="ECO:0000259" key="2">
    <source>
        <dbReference type="Pfam" id="PF01345"/>
    </source>
</evidence>
<proteinExistence type="predicted"/>
<feature type="compositionally biased region" description="Polar residues" evidence="1">
    <location>
        <begin position="140"/>
        <end position="153"/>
    </location>
</feature>
<evidence type="ECO:0000313" key="3">
    <source>
        <dbReference type="EMBL" id="MCM2374119.1"/>
    </source>
</evidence>
<accession>A0ABT0UAT8</accession>
<reference evidence="3 4" key="1">
    <citation type="journal article" date="2022" name="Syst. Appl. Microbiol.">
        <title>Rhodopirellula aestuarii sp. nov., a novel member of the genus Rhodopirellula isolated from brackish sediments collected in the Tagus River estuary, Portugal.</title>
        <authorList>
            <person name="Vitorino I.R."/>
            <person name="Klimek D."/>
            <person name="Calusinska M."/>
            <person name="Lobo-da-Cunha A."/>
            <person name="Vasconcelos V."/>
            <person name="Lage O.M."/>
        </authorList>
    </citation>
    <scope>NUCLEOTIDE SEQUENCE [LARGE SCALE GENOMIC DNA]</scope>
    <source>
        <strain evidence="3 4">ICT_H3.1</strain>
    </source>
</reference>
<dbReference type="InterPro" id="IPR001434">
    <property type="entry name" value="OmcB-like_DUF11"/>
</dbReference>
<feature type="compositionally biased region" description="Polar residues" evidence="1">
    <location>
        <begin position="281"/>
        <end position="290"/>
    </location>
</feature>
<evidence type="ECO:0000256" key="1">
    <source>
        <dbReference type="SAM" id="MobiDB-lite"/>
    </source>
</evidence>
<dbReference type="EMBL" id="JAMQBK010000078">
    <property type="protein sequence ID" value="MCM2374119.1"/>
    <property type="molecule type" value="Genomic_DNA"/>
</dbReference>
<sequence>MNRNALLSYLSPPRRSRGMAALLAAAVVTSSVGLGNASVASAQTFENSSQIQQVVGKQLSTTRRSGNSNYARAGGLLGNLFGGGSSSSSSSSSKSDEPYRHATPVPNDRNVDWSGIPYHDPNGGRTAASQPAPIRDPGASSRQLAQPQRTPASSADVARSTRTSVPTPQPITQTTPRKLSSTDTAQSTSSSRPAPLSASRSSRRPISVQPTTSEPTRIDANTPELVKSVTPRVLNTTPDNVELVPRVSRKIVKNTTPTLPAAPAKSETKTEAVPAKESVAKSESGSSRRASTPEAAPKKVETPEAKAPRVASREVAQVAPRVAATAPAPVAEKPAAEKPAAAPEQKPAIAASPAVVEEKVAKETVAATVPAAPAPVAPTAPAVPKTQISSITLGEARQANIASINPPASLGTPTTAADNSAGMSLPGETSVHSASSRPQAPSTQAAAAPQPQYNRMNTFGNNQDGGRSAGALASTNPNGVALHPISDRLPIEVENESPEAMRAQHDSQFMAHHDAFAPRNPTMTSPTTPNYRSAGFGQGSNSFGPPMATQSTVAQQHPNAMRNQLGTPAPTANAMTTPQTPAINVMPNSNMTEMELPVIRILTAGPRRVMIRQTHPYEIRVENRGSVDAEGLVVRAHIPDWADVVGQQVTRGDVQAATEEQIRNLDWRIETLPAGQSETMYVRLKAARSGTHDLDVDWTLAPQKKVVQVTVQEPQLALTIDGPDEVIYGQSKTYQIRVLNPGDGIAPAVVFTLSPESSSPQSQRIGDIPAGKEAQFEVELTAQDLGELKIHGLAVGDLELRAEAGKNVRVLAADLEAILSGPEAKYQGAEALYQLELTNHGTTASEDVIANLQLPMGVSYLGGMEGATMIDNQLRWKIASLSPGSVRKYQFQCRMDSTGTHQFAFDCKGSAAGQTNVSLDTNVEAIADLVLSVVDPSAPAPIGEDVSYQIVIRNRGSKPAFDVKAVAQFSHGIEPKQISGHVGKVITGQVLIDPISRIEPGQEVRMTIVARAETGGHHRFRTEVRSGDTVLVAEEATHYLAPQNERITRRSGPGGNEFSLPLR</sequence>
<dbReference type="PANTHER" id="PTHR34819:SF3">
    <property type="entry name" value="CELL SURFACE PROTEIN"/>
    <property type="match status" value="1"/>
</dbReference>
<feature type="compositionally biased region" description="Low complexity" evidence="1">
    <location>
        <begin position="170"/>
        <end position="207"/>
    </location>
</feature>
<comment type="caution">
    <text evidence="3">The sequence shown here is derived from an EMBL/GenBank/DDBJ whole genome shotgun (WGS) entry which is preliminary data.</text>
</comment>
<dbReference type="InterPro" id="IPR051172">
    <property type="entry name" value="Chlamydia_OmcB"/>
</dbReference>
<feature type="region of interest" description="Disordered" evidence="1">
    <location>
        <begin position="254"/>
        <end position="347"/>
    </location>
</feature>
<dbReference type="Pfam" id="PF01345">
    <property type="entry name" value="DUF11"/>
    <property type="match status" value="1"/>
</dbReference>
<organism evidence="3 4">
    <name type="scientific">Aporhodopirellula aestuarii</name>
    <dbReference type="NCBI Taxonomy" id="2950107"/>
    <lineage>
        <taxon>Bacteria</taxon>
        <taxon>Pseudomonadati</taxon>
        <taxon>Planctomycetota</taxon>
        <taxon>Planctomycetia</taxon>
        <taxon>Pirellulales</taxon>
        <taxon>Pirellulaceae</taxon>
        <taxon>Aporhodopirellula</taxon>
    </lineage>
</organism>
<feature type="compositionally biased region" description="Polar residues" evidence="1">
    <location>
        <begin position="411"/>
        <end position="422"/>
    </location>
</feature>
<feature type="compositionally biased region" description="Low complexity" evidence="1">
    <location>
        <begin position="316"/>
        <end position="347"/>
    </location>
</feature>
<feature type="compositionally biased region" description="Low complexity" evidence="1">
    <location>
        <begin position="433"/>
        <end position="452"/>
    </location>
</feature>